<gene>
    <name evidence="4" type="ORF">AK88_02689</name>
</gene>
<dbReference type="VEuPathDB" id="PlasmoDB:AK88_02689"/>
<evidence type="ECO:0000259" key="3">
    <source>
        <dbReference type="PROSITE" id="PS51184"/>
    </source>
</evidence>
<dbReference type="PROSITE" id="PS51184">
    <property type="entry name" value="JMJC"/>
    <property type="match status" value="1"/>
</dbReference>
<keyword evidence="2" id="KW-0812">Transmembrane</keyword>
<dbReference type="GeneID" id="24268003"/>
<keyword evidence="2" id="KW-0472">Membrane</keyword>
<evidence type="ECO:0000313" key="4">
    <source>
        <dbReference type="EMBL" id="KJP87661.1"/>
    </source>
</evidence>
<dbReference type="AlphaFoldDB" id="A0A0D9QPQ4"/>
<keyword evidence="5" id="KW-1185">Reference proteome</keyword>
<dbReference type="RefSeq" id="XP_012335737.1">
    <property type="nucleotide sequence ID" value="XM_012480314.1"/>
</dbReference>
<dbReference type="SUPFAM" id="SSF51197">
    <property type="entry name" value="Clavaminate synthase-like"/>
    <property type="match status" value="1"/>
</dbReference>
<dbReference type="Pfam" id="PF13621">
    <property type="entry name" value="Cupin_8"/>
    <property type="match status" value="1"/>
</dbReference>
<dbReference type="InterPro" id="IPR003347">
    <property type="entry name" value="JmjC_dom"/>
</dbReference>
<evidence type="ECO:0000313" key="5">
    <source>
        <dbReference type="Proteomes" id="UP000054561"/>
    </source>
</evidence>
<accession>A0A0D9QPQ4</accession>
<evidence type="ECO:0000256" key="1">
    <source>
        <dbReference type="SAM" id="Coils"/>
    </source>
</evidence>
<dbReference type="PANTHER" id="PTHR12959">
    <property type="entry name" value="GPI TRANSAMIDASE COMPONENT PIG-T-RELATED"/>
    <property type="match status" value="1"/>
</dbReference>
<dbReference type="InterPro" id="IPR007245">
    <property type="entry name" value="PIG-T"/>
</dbReference>
<dbReference type="EMBL" id="KQ001671">
    <property type="protein sequence ID" value="KJP87661.1"/>
    <property type="molecule type" value="Genomic_DNA"/>
</dbReference>
<evidence type="ECO:0000256" key="2">
    <source>
        <dbReference type="SAM" id="Phobius"/>
    </source>
</evidence>
<dbReference type="PANTHER" id="PTHR12959:SF11">
    <property type="entry name" value="GPI TRANSAMIDASE COMPONENT PIG-T"/>
    <property type="match status" value="1"/>
</dbReference>
<sequence>MALKNDYAGFCFHTNKISKIDRIHGDISAEQFYLDYILKRKPCLLNSECVIKNRCNIDIKYLREHIDNVPVELEQKISNSFGIGEKKKMKFHDFLSLLEEGNTDYYLNTQYIKENAYCPSDFCNALTRQMINFLPKRLEIMGNLEIYQYNMWLGNNTDEDLKTFLHHDYHDNIYVLLKGKKVFRIYSPNFAPHLKTNGNIYRIHSNGLITYSPFIRSDGSHFLDVYKKKMDKVYLHISAMSDHLDKKDKILEDKIIENSINKAEQKLNKLEDNVLNYKLRKQKFRPKPNTRDDIPNHFCLLNTVARNCEDDIFSDNTEVGKKYIDVHVNEGDILYLPCGWFHEVKSFSNEKFHLAFNYWYYPPYIKMVNSMEMQNRFCHPYIDKHLSERNKNLYKKIGVVNEEKSSDIAETVAYYNNLNIRPSKNVKKKKRKSVRRFLHTRRFESGSKAEKLKNTKRIKLFVQFCLAIPCFVLLPRTPHNFPMKGVKRIWLSILSFISVVNAHVVDESIHLLPLDNNLLHVKLKLIVNGKSYKDNFLPINLVKILNYVKSLKINIKRGVYRNYYNNKYLDNYPFGFTLAVELKERQKDSKYYKEKEKGEFSKDEIFILRQLMNDIWSITGVATNLIKIKNLIKVQNEIFAFLPDESICIEHFSLLKKLYPCKTFGGLFNALSPDYLISKRMSNIGFELHDNNENLLVLYVDYITEHDNKKDVNVVDLINSKYNPNECPIVDRTAIFVKKKEENIVSTVFEKYGTINLVYDNINLYNIVQNGKPNILQEYINVRILKEEVNSMITADIRKKQSSLLYVFQNLNTKNNSDFLFVDKLPYYLSPLIHTMMIQGKGPPVENSQTKDNCNFTFFGYNAIKNFNIKFSNFDTLENIPKNGNFYYINFKHNLPPQCEIIMRFEVIKVQVRSFEFEFDIDRGILLGSGIFVQKRNYISQGGDEFMYKYTPSLLIDIILPDTSMPFNVIAISTCVIMLFFGFMFKLTAKEETRYV</sequence>
<feature type="domain" description="JmjC" evidence="3">
    <location>
        <begin position="123"/>
        <end position="375"/>
    </location>
</feature>
<keyword evidence="1" id="KW-0175">Coiled coil</keyword>
<dbReference type="InterPro" id="IPR041667">
    <property type="entry name" value="Cupin_8"/>
</dbReference>
<dbReference type="GO" id="GO:0042765">
    <property type="term" value="C:GPI-anchor transamidase complex"/>
    <property type="evidence" value="ECO:0007669"/>
    <property type="project" value="InterPro"/>
</dbReference>
<feature type="transmembrane region" description="Helical" evidence="2">
    <location>
        <begin position="965"/>
        <end position="985"/>
    </location>
</feature>
<protein>
    <recommendedName>
        <fullName evidence="3">JmjC domain-containing protein</fullName>
    </recommendedName>
</protein>
<proteinExistence type="predicted"/>
<dbReference type="Gene3D" id="2.60.120.10">
    <property type="entry name" value="Jelly Rolls"/>
    <property type="match status" value="2"/>
</dbReference>
<dbReference type="GO" id="GO:0016255">
    <property type="term" value="P:attachment of GPI anchor to protein"/>
    <property type="evidence" value="ECO:0007669"/>
    <property type="project" value="InterPro"/>
</dbReference>
<dbReference type="Proteomes" id="UP000054561">
    <property type="component" value="Unassembled WGS sequence"/>
</dbReference>
<dbReference type="OrthoDB" id="331263at2759"/>
<dbReference type="Pfam" id="PF04113">
    <property type="entry name" value="Gpi16"/>
    <property type="match status" value="1"/>
</dbReference>
<reference evidence="4 5" key="1">
    <citation type="submission" date="2014-03" db="EMBL/GenBank/DDBJ databases">
        <title>The Genome Sequence of Plasmodium fragile nilgiri.</title>
        <authorList>
            <consortium name="The Broad Institute Genomics Platform"/>
            <consortium name="The Broad Institute Genome Sequencing Center for Infectious Disease"/>
            <person name="Neafsey D."/>
            <person name="Duraisingh M."/>
            <person name="Young S.K."/>
            <person name="Zeng Q."/>
            <person name="Gargeya S."/>
            <person name="Abouelleil A."/>
            <person name="Alvarado L."/>
            <person name="Chapman S.B."/>
            <person name="Gainer-Dewar J."/>
            <person name="Goldberg J."/>
            <person name="Griggs A."/>
            <person name="Gujja S."/>
            <person name="Hansen M."/>
            <person name="Howarth C."/>
            <person name="Imamovic A."/>
            <person name="Larimer J."/>
            <person name="Pearson M."/>
            <person name="Poon T.W."/>
            <person name="Priest M."/>
            <person name="Roberts A."/>
            <person name="Saif S."/>
            <person name="Shea T."/>
            <person name="Sykes S."/>
            <person name="Wortman J."/>
            <person name="Nusbaum C."/>
            <person name="Birren B."/>
        </authorList>
    </citation>
    <scope>NUCLEOTIDE SEQUENCE [LARGE SCALE GENOMIC DNA]</scope>
    <source>
        <strain evidence="5">nilgiri</strain>
    </source>
</reference>
<dbReference type="FunFam" id="2.60.120.10:FF:000146">
    <property type="entry name" value="Cupin-like protein, putative"/>
    <property type="match status" value="1"/>
</dbReference>
<dbReference type="InterPro" id="IPR014710">
    <property type="entry name" value="RmlC-like_jellyroll"/>
</dbReference>
<name>A0A0D9QPQ4_PLAFR</name>
<organism evidence="4 5">
    <name type="scientific">Plasmodium fragile</name>
    <dbReference type="NCBI Taxonomy" id="5857"/>
    <lineage>
        <taxon>Eukaryota</taxon>
        <taxon>Sar</taxon>
        <taxon>Alveolata</taxon>
        <taxon>Apicomplexa</taxon>
        <taxon>Aconoidasida</taxon>
        <taxon>Haemosporida</taxon>
        <taxon>Plasmodiidae</taxon>
        <taxon>Plasmodium</taxon>
        <taxon>Plasmodium (Plasmodium)</taxon>
    </lineage>
</organism>
<keyword evidence="2" id="KW-1133">Transmembrane helix</keyword>
<feature type="coiled-coil region" evidence="1">
    <location>
        <begin position="253"/>
        <end position="280"/>
    </location>
</feature>